<keyword evidence="6 12" id="KW-0489">Methyltransferase</keyword>
<dbReference type="Proteomes" id="UP000002534">
    <property type="component" value="Chromosome"/>
</dbReference>
<comment type="subcellular location">
    <subcellularLocation>
        <location evidence="1">Cytoplasm</location>
    </subcellularLocation>
</comment>
<evidence type="ECO:0000256" key="6">
    <source>
        <dbReference type="ARBA" id="ARBA00022603"/>
    </source>
</evidence>
<evidence type="ECO:0000256" key="2">
    <source>
        <dbReference type="ARBA" id="ARBA00005528"/>
    </source>
</evidence>
<dbReference type="InterPro" id="IPR029028">
    <property type="entry name" value="Alpha/beta_knot_MTases"/>
</dbReference>
<name>Q3A4B3_SYNC1</name>
<proteinExistence type="inferred from homology"/>
<dbReference type="GO" id="GO:0070042">
    <property type="term" value="F:rRNA (uridine-N3-)-methyltransferase activity"/>
    <property type="evidence" value="ECO:0007669"/>
    <property type="project" value="TreeGrafter"/>
</dbReference>
<dbReference type="SUPFAM" id="SSF75217">
    <property type="entry name" value="alpha/beta knot"/>
    <property type="match status" value="1"/>
</dbReference>
<reference evidence="12 13" key="2">
    <citation type="journal article" date="2012" name="BMC Genomics">
        <title>The genome of Pelobacter carbinolicus reveals surprising metabolic capabilities and physiological features.</title>
        <authorList>
            <person name="Aklujkar M."/>
            <person name="Haveman S.A."/>
            <person name="Didonato R.Jr."/>
            <person name="Chertkov O."/>
            <person name="Han C.S."/>
            <person name="Land M.L."/>
            <person name="Brown P."/>
            <person name="Lovley D.R."/>
        </authorList>
    </citation>
    <scope>NUCLEOTIDE SEQUENCE [LARGE SCALE GENOMIC DNA]</scope>
    <source>
        <strain evidence="13">DSM 2380 / NBRC 103641 / GraBd1</strain>
    </source>
</reference>
<keyword evidence="7 12" id="KW-0808">Transferase</keyword>
<feature type="domain" description="Ribosomal RNA small subunit methyltransferase E methyltransferase" evidence="11">
    <location>
        <begin position="91"/>
        <end position="252"/>
    </location>
</feature>
<evidence type="ECO:0000256" key="3">
    <source>
        <dbReference type="ARBA" id="ARBA00012328"/>
    </source>
</evidence>
<dbReference type="InterPro" id="IPR006700">
    <property type="entry name" value="RsmE"/>
</dbReference>
<gene>
    <name evidence="12" type="ordered locus">Pcar_1549</name>
</gene>
<dbReference type="CDD" id="cd18084">
    <property type="entry name" value="RsmE-like"/>
    <property type="match status" value="1"/>
</dbReference>
<evidence type="ECO:0000313" key="12">
    <source>
        <dbReference type="EMBL" id="ABA88794.1"/>
    </source>
</evidence>
<dbReference type="eggNOG" id="COG1385">
    <property type="taxonomic scope" value="Bacteria"/>
</dbReference>
<dbReference type="NCBIfam" id="TIGR00046">
    <property type="entry name" value="RsmE family RNA methyltransferase"/>
    <property type="match status" value="1"/>
</dbReference>
<keyword evidence="5" id="KW-0698">rRNA processing</keyword>
<evidence type="ECO:0000256" key="10">
    <source>
        <dbReference type="ARBA" id="ARBA00047944"/>
    </source>
</evidence>
<dbReference type="AlphaFoldDB" id="Q3A4B3"/>
<evidence type="ECO:0000256" key="4">
    <source>
        <dbReference type="ARBA" id="ARBA00022490"/>
    </source>
</evidence>
<evidence type="ECO:0000259" key="11">
    <source>
        <dbReference type="Pfam" id="PF04452"/>
    </source>
</evidence>
<dbReference type="InterPro" id="IPR029026">
    <property type="entry name" value="tRNA_m1G_MTases_N"/>
</dbReference>
<dbReference type="KEGG" id="pca:Pcar_1549"/>
<comment type="similarity">
    <text evidence="2">Belongs to the RNA methyltransferase RsmE family.</text>
</comment>
<dbReference type="GO" id="GO:0070475">
    <property type="term" value="P:rRNA base methylation"/>
    <property type="evidence" value="ECO:0007669"/>
    <property type="project" value="TreeGrafter"/>
</dbReference>
<dbReference type="InterPro" id="IPR046886">
    <property type="entry name" value="RsmE_MTase_dom"/>
</dbReference>
<dbReference type="GO" id="GO:0005737">
    <property type="term" value="C:cytoplasm"/>
    <property type="evidence" value="ECO:0007669"/>
    <property type="project" value="UniProtKB-SubCell"/>
</dbReference>
<evidence type="ECO:0000256" key="5">
    <source>
        <dbReference type="ARBA" id="ARBA00022552"/>
    </source>
</evidence>
<dbReference type="Pfam" id="PF04452">
    <property type="entry name" value="Methyltrans_RNA"/>
    <property type="match status" value="1"/>
</dbReference>
<dbReference type="EMBL" id="CP000142">
    <property type="protein sequence ID" value="ABA88794.1"/>
    <property type="molecule type" value="Genomic_DNA"/>
</dbReference>
<dbReference type="PANTHER" id="PTHR30027">
    <property type="entry name" value="RIBOSOMAL RNA SMALL SUBUNIT METHYLTRANSFERASE E"/>
    <property type="match status" value="1"/>
</dbReference>
<dbReference type="HOGENOM" id="CLU_067442_3_0_7"/>
<evidence type="ECO:0000256" key="7">
    <source>
        <dbReference type="ARBA" id="ARBA00022679"/>
    </source>
</evidence>
<keyword evidence="13" id="KW-1185">Reference proteome</keyword>
<comment type="catalytic activity">
    <reaction evidence="10">
        <text>uridine(1498) in 16S rRNA + S-adenosyl-L-methionine = N(3)-methyluridine(1498) in 16S rRNA + S-adenosyl-L-homocysteine + H(+)</text>
        <dbReference type="Rhea" id="RHEA:42920"/>
        <dbReference type="Rhea" id="RHEA-COMP:10283"/>
        <dbReference type="Rhea" id="RHEA-COMP:10284"/>
        <dbReference type="ChEBI" id="CHEBI:15378"/>
        <dbReference type="ChEBI" id="CHEBI:57856"/>
        <dbReference type="ChEBI" id="CHEBI:59789"/>
        <dbReference type="ChEBI" id="CHEBI:65315"/>
        <dbReference type="ChEBI" id="CHEBI:74502"/>
        <dbReference type="EC" id="2.1.1.193"/>
    </reaction>
</comment>
<evidence type="ECO:0000256" key="1">
    <source>
        <dbReference type="ARBA" id="ARBA00004496"/>
    </source>
</evidence>
<keyword evidence="8" id="KW-0949">S-adenosyl-L-methionine</keyword>
<reference evidence="13" key="1">
    <citation type="submission" date="2005-10" db="EMBL/GenBank/DDBJ databases">
        <title>Complete sequence of Pelobacter carbinolicus DSM 2380.</title>
        <authorList>
            <person name="Copeland A."/>
            <person name="Lucas S."/>
            <person name="Lapidus A."/>
            <person name="Barry K."/>
            <person name="Detter J.C."/>
            <person name="Glavina T."/>
            <person name="Hammon N."/>
            <person name="Israni S."/>
            <person name="Pitluck S."/>
            <person name="Chertkov O."/>
            <person name="Schmutz J."/>
            <person name="Larimer F."/>
            <person name="Land M."/>
            <person name="Kyrpides N."/>
            <person name="Ivanova N."/>
            <person name="Richardson P."/>
        </authorList>
    </citation>
    <scope>NUCLEOTIDE SEQUENCE [LARGE SCALE GENOMIC DNA]</scope>
    <source>
        <strain evidence="13">DSM 2380 / NBRC 103641 / GraBd1</strain>
    </source>
</reference>
<organism evidence="12 13">
    <name type="scientific">Syntrophotalea carbinolica (strain DSM 2380 / NBRC 103641 / GraBd1)</name>
    <name type="common">Pelobacter carbinolicus</name>
    <dbReference type="NCBI Taxonomy" id="338963"/>
    <lineage>
        <taxon>Bacteria</taxon>
        <taxon>Pseudomonadati</taxon>
        <taxon>Thermodesulfobacteriota</taxon>
        <taxon>Desulfuromonadia</taxon>
        <taxon>Desulfuromonadales</taxon>
        <taxon>Syntrophotaleaceae</taxon>
        <taxon>Syntrophotalea</taxon>
    </lineage>
</organism>
<dbReference type="STRING" id="338963.Pcar_1549"/>
<evidence type="ECO:0000256" key="9">
    <source>
        <dbReference type="ARBA" id="ARBA00025699"/>
    </source>
</evidence>
<sequence length="259" mass="28318">MRIFGRPVLRLPCVNKGGARSVVRLDCPAVVEKEMALPPDAVRALSYWSIRPGAIVTVVDSQGICFRARLVDSNKVVPFQPLVSTCVPSKSLTLYQALPEKERFELILQKSVELGVQRIVPFVCSHSTTLAERDAGQRKSHRWPEVVLRAAKQCRRGDIPELGPVMSFDQVLEEVSMWDLNLMLYEGDAQARLHDAFTSKDISSASIIIGPEGGFARHEAQQASDAGILTVSLGPRILRTETAAIAGAALVQFMLGGLD</sequence>
<protein>
    <recommendedName>
        <fullName evidence="3">16S rRNA (uracil(1498)-N(3))-methyltransferase</fullName>
        <ecNumber evidence="3">2.1.1.193</ecNumber>
    </recommendedName>
</protein>
<evidence type="ECO:0000313" key="13">
    <source>
        <dbReference type="Proteomes" id="UP000002534"/>
    </source>
</evidence>
<evidence type="ECO:0000256" key="8">
    <source>
        <dbReference type="ARBA" id="ARBA00022691"/>
    </source>
</evidence>
<dbReference type="EC" id="2.1.1.193" evidence="3"/>
<accession>Q3A4B3</accession>
<dbReference type="Gene3D" id="3.40.1280.10">
    <property type="match status" value="1"/>
</dbReference>
<keyword evidence="4" id="KW-0963">Cytoplasm</keyword>
<dbReference type="PANTHER" id="PTHR30027:SF3">
    <property type="entry name" value="16S RRNA (URACIL(1498)-N(3))-METHYLTRANSFERASE"/>
    <property type="match status" value="1"/>
</dbReference>
<comment type="function">
    <text evidence="9">Specifically methylates the N3 position of the uracil ring of uridine 1498 (m3U1498) in 16S rRNA. Acts on the fully assembled 30S ribosomal subunit.</text>
</comment>